<evidence type="ECO:0000313" key="3">
    <source>
        <dbReference type="EMBL" id="GAQ83606.1"/>
    </source>
</evidence>
<evidence type="ECO:0000313" key="4">
    <source>
        <dbReference type="Proteomes" id="UP000054558"/>
    </source>
</evidence>
<feature type="region of interest" description="Disordered" evidence="1">
    <location>
        <begin position="40"/>
        <end position="77"/>
    </location>
</feature>
<accession>A0A1Y1I4F4</accession>
<proteinExistence type="predicted"/>
<dbReference type="Proteomes" id="UP000054558">
    <property type="component" value="Unassembled WGS sequence"/>
</dbReference>
<sequence>MAVPVTLFLVLFVPALLIFFTCLMSCFMMLTPNRLSHFGNRQKPSARHKPPLSLSIGAGGAVESDLDGPRGPEAGLNKGVDVRVNIEPNGELLADERSSIMSAGVLLSDGNRAGTPGGASDGEGQRTPKAKVKMPRGSGRSSPRFLDLGPGGGLARATSAPVPELEIVDLLLLESVSTEGGGERTV</sequence>
<protein>
    <submittedName>
        <fullName evidence="3">Uncharacterized protein</fullName>
    </submittedName>
</protein>
<evidence type="ECO:0000256" key="2">
    <source>
        <dbReference type="SAM" id="Phobius"/>
    </source>
</evidence>
<feature type="region of interest" description="Disordered" evidence="1">
    <location>
        <begin position="110"/>
        <end position="150"/>
    </location>
</feature>
<organism evidence="3 4">
    <name type="scientific">Klebsormidium nitens</name>
    <name type="common">Green alga</name>
    <name type="synonym">Ulothrix nitens</name>
    <dbReference type="NCBI Taxonomy" id="105231"/>
    <lineage>
        <taxon>Eukaryota</taxon>
        <taxon>Viridiplantae</taxon>
        <taxon>Streptophyta</taxon>
        <taxon>Klebsormidiophyceae</taxon>
        <taxon>Klebsormidiales</taxon>
        <taxon>Klebsormidiaceae</taxon>
        <taxon>Klebsormidium</taxon>
    </lineage>
</organism>
<name>A0A1Y1I4F4_KLENI</name>
<dbReference type="AlphaFoldDB" id="A0A1Y1I4F4"/>
<gene>
    <name evidence="3" type="ORF">KFL_001540240</name>
</gene>
<keyword evidence="2" id="KW-0472">Membrane</keyword>
<keyword evidence="2" id="KW-1133">Transmembrane helix</keyword>
<keyword evidence="4" id="KW-1185">Reference proteome</keyword>
<feature type="transmembrane region" description="Helical" evidence="2">
    <location>
        <begin position="6"/>
        <end position="31"/>
    </location>
</feature>
<keyword evidence="2" id="KW-0812">Transmembrane</keyword>
<evidence type="ECO:0000256" key="1">
    <source>
        <dbReference type="SAM" id="MobiDB-lite"/>
    </source>
</evidence>
<reference evidence="3 4" key="1">
    <citation type="journal article" date="2014" name="Nat. Commun.">
        <title>Klebsormidium flaccidum genome reveals primary factors for plant terrestrial adaptation.</title>
        <authorList>
            <person name="Hori K."/>
            <person name="Maruyama F."/>
            <person name="Fujisawa T."/>
            <person name="Togashi T."/>
            <person name="Yamamoto N."/>
            <person name="Seo M."/>
            <person name="Sato S."/>
            <person name="Yamada T."/>
            <person name="Mori H."/>
            <person name="Tajima N."/>
            <person name="Moriyama T."/>
            <person name="Ikeuchi M."/>
            <person name="Watanabe M."/>
            <person name="Wada H."/>
            <person name="Kobayashi K."/>
            <person name="Saito M."/>
            <person name="Masuda T."/>
            <person name="Sasaki-Sekimoto Y."/>
            <person name="Mashiguchi K."/>
            <person name="Awai K."/>
            <person name="Shimojima M."/>
            <person name="Masuda S."/>
            <person name="Iwai M."/>
            <person name="Nobusawa T."/>
            <person name="Narise T."/>
            <person name="Kondo S."/>
            <person name="Saito H."/>
            <person name="Sato R."/>
            <person name="Murakawa M."/>
            <person name="Ihara Y."/>
            <person name="Oshima-Yamada Y."/>
            <person name="Ohtaka K."/>
            <person name="Satoh M."/>
            <person name="Sonobe K."/>
            <person name="Ishii M."/>
            <person name="Ohtani R."/>
            <person name="Kanamori-Sato M."/>
            <person name="Honoki R."/>
            <person name="Miyazaki D."/>
            <person name="Mochizuki H."/>
            <person name="Umetsu J."/>
            <person name="Higashi K."/>
            <person name="Shibata D."/>
            <person name="Kamiya Y."/>
            <person name="Sato N."/>
            <person name="Nakamura Y."/>
            <person name="Tabata S."/>
            <person name="Ida S."/>
            <person name="Kurokawa K."/>
            <person name="Ohta H."/>
        </authorList>
    </citation>
    <scope>NUCLEOTIDE SEQUENCE [LARGE SCALE GENOMIC DNA]</scope>
    <source>
        <strain evidence="3 4">NIES-2285</strain>
    </source>
</reference>
<dbReference type="EMBL" id="DF237103">
    <property type="protein sequence ID" value="GAQ83606.1"/>
    <property type="molecule type" value="Genomic_DNA"/>
</dbReference>